<evidence type="ECO:0000313" key="2">
    <source>
        <dbReference type="Proteomes" id="UP000321245"/>
    </source>
</evidence>
<evidence type="ECO:0008006" key="3">
    <source>
        <dbReference type="Google" id="ProtNLM"/>
    </source>
</evidence>
<dbReference type="STRING" id="1218108.GCA_000382425_00487"/>
<reference evidence="1 2" key="1">
    <citation type="submission" date="2019-07" db="EMBL/GenBank/DDBJ databases">
        <title>Whole genome shotgun sequence of Empedobacter brevis NBRC 14943.</title>
        <authorList>
            <person name="Hosoyama A."/>
            <person name="Uohara A."/>
            <person name="Ohji S."/>
            <person name="Ichikawa N."/>
        </authorList>
    </citation>
    <scope>NUCLEOTIDE SEQUENCE [LARGE SCALE GENOMIC DNA]</scope>
    <source>
        <strain evidence="1 2">NBRC 14943</strain>
    </source>
</reference>
<sequence>MKFLFPVFCFLAVLSTSCNDDDCYSEPEQITFELLNSKNENLIANGTLTLSDIFIYEEVDENTKLGISKNRIENNYLIINPEISRFNGTKKYVFITTTSSKFNFDISSSSVKDCKGYTIDTIAFYPVEAKKEKAVYKIIL</sequence>
<evidence type="ECO:0000313" key="1">
    <source>
        <dbReference type="EMBL" id="GEM50721.1"/>
    </source>
</evidence>
<keyword evidence="2" id="KW-1185">Reference proteome</keyword>
<protein>
    <recommendedName>
        <fullName evidence="3">Lipoprotein</fullName>
    </recommendedName>
</protein>
<organism evidence="1 2">
    <name type="scientific">Empedobacter brevis NBRC 14943 = ATCC 43319</name>
    <dbReference type="NCBI Taxonomy" id="1218108"/>
    <lineage>
        <taxon>Bacteria</taxon>
        <taxon>Pseudomonadati</taxon>
        <taxon>Bacteroidota</taxon>
        <taxon>Flavobacteriia</taxon>
        <taxon>Flavobacteriales</taxon>
        <taxon>Weeksellaceae</taxon>
        <taxon>Empedobacter</taxon>
    </lineage>
</organism>
<name>A0A511NEG9_9FLAO</name>
<dbReference type="Proteomes" id="UP000321245">
    <property type="component" value="Unassembled WGS sequence"/>
</dbReference>
<dbReference type="OrthoDB" id="1260657at2"/>
<dbReference type="EMBL" id="BJXC01000002">
    <property type="protein sequence ID" value="GEM50721.1"/>
    <property type="molecule type" value="Genomic_DNA"/>
</dbReference>
<proteinExistence type="predicted"/>
<dbReference type="RefSeq" id="WP_019973996.1">
    <property type="nucleotide sequence ID" value="NZ_BJXC01000002.1"/>
</dbReference>
<dbReference type="GeneID" id="84648763"/>
<gene>
    <name evidence="1" type="ORF">EB1_05110</name>
</gene>
<comment type="caution">
    <text evidence="1">The sequence shown here is derived from an EMBL/GenBank/DDBJ whole genome shotgun (WGS) entry which is preliminary data.</text>
</comment>
<dbReference type="AlphaFoldDB" id="A0A511NEG9"/>
<dbReference type="PROSITE" id="PS51257">
    <property type="entry name" value="PROKAR_LIPOPROTEIN"/>
    <property type="match status" value="1"/>
</dbReference>
<accession>A0A511NEG9</accession>